<evidence type="ECO:0000313" key="4">
    <source>
        <dbReference type="EMBL" id="JAH91909.1"/>
    </source>
</evidence>
<protein>
    <recommendedName>
        <fullName evidence="3">MHC class I-like antigen recognition-like domain-containing protein</fullName>
    </recommendedName>
</protein>
<name>A0A0E9WND0_ANGAN</name>
<feature type="domain" description="MHC class I-like antigen recognition-like" evidence="3">
    <location>
        <begin position="2"/>
        <end position="96"/>
    </location>
</feature>
<dbReference type="Pfam" id="PF00129">
    <property type="entry name" value="MHC_I"/>
    <property type="match status" value="1"/>
</dbReference>
<dbReference type="InterPro" id="IPR037055">
    <property type="entry name" value="MHC_I-like_Ag-recog_sf"/>
</dbReference>
<dbReference type="InterPro" id="IPR001039">
    <property type="entry name" value="MHC_I_a_a1/a2"/>
</dbReference>
<dbReference type="GO" id="GO:0005615">
    <property type="term" value="C:extracellular space"/>
    <property type="evidence" value="ECO:0007669"/>
    <property type="project" value="TreeGrafter"/>
</dbReference>
<proteinExistence type="inferred from homology"/>
<sequence>MQRFNQTQGVRTVQVMYGCEWDNETTGGLLQYGYDGEDFITYDLKNQRFIGPTPQASITAQKLNNDPALLKYLKQYLTLECVEWLKKYVSYGRSALERTGTAALRAQLCCSPTMLNSYAALAWEAQWQQERILCTQVTWYSFTSPG</sequence>
<dbReference type="InterPro" id="IPR011162">
    <property type="entry name" value="MHC_I/II-like_Ag-recog"/>
</dbReference>
<dbReference type="GO" id="GO:0009897">
    <property type="term" value="C:external side of plasma membrane"/>
    <property type="evidence" value="ECO:0007669"/>
    <property type="project" value="TreeGrafter"/>
</dbReference>
<evidence type="ECO:0000256" key="2">
    <source>
        <dbReference type="RuleBase" id="RU004439"/>
    </source>
</evidence>
<dbReference type="SUPFAM" id="SSF54452">
    <property type="entry name" value="MHC antigen-recognition domain"/>
    <property type="match status" value="1"/>
</dbReference>
<dbReference type="Gene3D" id="3.30.500.10">
    <property type="entry name" value="MHC class I-like antigen recognition-like"/>
    <property type="match status" value="1"/>
</dbReference>
<keyword evidence="1" id="KW-0325">Glycoprotein</keyword>
<dbReference type="EMBL" id="GBXM01016668">
    <property type="protein sequence ID" value="JAH91909.1"/>
    <property type="molecule type" value="Transcribed_RNA"/>
</dbReference>
<organism evidence="4">
    <name type="scientific">Anguilla anguilla</name>
    <name type="common">European freshwater eel</name>
    <name type="synonym">Muraena anguilla</name>
    <dbReference type="NCBI Taxonomy" id="7936"/>
    <lineage>
        <taxon>Eukaryota</taxon>
        <taxon>Metazoa</taxon>
        <taxon>Chordata</taxon>
        <taxon>Craniata</taxon>
        <taxon>Vertebrata</taxon>
        <taxon>Euteleostomi</taxon>
        <taxon>Actinopterygii</taxon>
        <taxon>Neopterygii</taxon>
        <taxon>Teleostei</taxon>
        <taxon>Anguilliformes</taxon>
        <taxon>Anguillidae</taxon>
        <taxon>Anguilla</taxon>
    </lineage>
</organism>
<reference evidence="4" key="2">
    <citation type="journal article" date="2015" name="Fish Shellfish Immunol.">
        <title>Early steps in the European eel (Anguilla anguilla)-Vibrio vulnificus interaction in the gills: Role of the RtxA13 toxin.</title>
        <authorList>
            <person name="Callol A."/>
            <person name="Pajuelo D."/>
            <person name="Ebbesson L."/>
            <person name="Teles M."/>
            <person name="MacKenzie S."/>
            <person name="Amaro C."/>
        </authorList>
    </citation>
    <scope>NUCLEOTIDE SEQUENCE</scope>
</reference>
<dbReference type="AlphaFoldDB" id="A0A0E9WND0"/>
<dbReference type="InterPro" id="IPR050208">
    <property type="entry name" value="MHC_class-I_related"/>
</dbReference>
<dbReference type="PANTHER" id="PTHR16675">
    <property type="entry name" value="MHC CLASS I-RELATED"/>
    <property type="match status" value="1"/>
</dbReference>
<comment type="similarity">
    <text evidence="2">Belongs to the MHC class I family.</text>
</comment>
<evidence type="ECO:0000256" key="1">
    <source>
        <dbReference type="ARBA" id="ARBA00023180"/>
    </source>
</evidence>
<reference evidence="4" key="1">
    <citation type="submission" date="2014-11" db="EMBL/GenBank/DDBJ databases">
        <authorList>
            <person name="Amaro Gonzalez C."/>
        </authorList>
    </citation>
    <scope>NUCLEOTIDE SEQUENCE</scope>
</reference>
<dbReference type="PRINTS" id="PR01638">
    <property type="entry name" value="MHCCLASSI"/>
</dbReference>
<accession>A0A0E9WND0</accession>
<dbReference type="GO" id="GO:0006955">
    <property type="term" value="P:immune response"/>
    <property type="evidence" value="ECO:0007669"/>
    <property type="project" value="TreeGrafter"/>
</dbReference>
<dbReference type="InterPro" id="IPR011161">
    <property type="entry name" value="MHC_I-like_Ag-recog"/>
</dbReference>
<evidence type="ECO:0000259" key="3">
    <source>
        <dbReference type="Pfam" id="PF00129"/>
    </source>
</evidence>
<dbReference type="PANTHER" id="PTHR16675:SF237">
    <property type="entry name" value="MHC CLASS I ANTIGEN TRANSCRIPT VARIANT 1-RELATED"/>
    <property type="match status" value="1"/>
</dbReference>